<dbReference type="GO" id="GO:0052621">
    <property type="term" value="F:diguanylate cyclase activity"/>
    <property type="evidence" value="ECO:0007669"/>
    <property type="project" value="UniProtKB-EC"/>
</dbReference>
<organism evidence="5 6">
    <name type="scientific">Alkalimonas cellulosilytica</name>
    <dbReference type="NCBI Taxonomy" id="3058395"/>
    <lineage>
        <taxon>Bacteria</taxon>
        <taxon>Pseudomonadati</taxon>
        <taxon>Pseudomonadota</taxon>
        <taxon>Gammaproteobacteria</taxon>
        <taxon>Alkalimonas</taxon>
    </lineage>
</organism>
<evidence type="ECO:0000256" key="2">
    <source>
        <dbReference type="ARBA" id="ARBA00034247"/>
    </source>
</evidence>
<dbReference type="PROSITE" id="PS50887">
    <property type="entry name" value="GGDEF"/>
    <property type="match status" value="1"/>
</dbReference>
<evidence type="ECO:0000256" key="1">
    <source>
        <dbReference type="ARBA" id="ARBA00012528"/>
    </source>
</evidence>
<dbReference type="SMART" id="SM00267">
    <property type="entry name" value="GGDEF"/>
    <property type="match status" value="1"/>
</dbReference>
<keyword evidence="3" id="KW-0812">Transmembrane</keyword>
<evidence type="ECO:0000259" key="4">
    <source>
        <dbReference type="PROSITE" id="PS50887"/>
    </source>
</evidence>
<sequence length="561" mass="64701">MLVYADSIKSSDFSEFQRYLHDIKEQSNRLTAEQQVYLKYLTGYEQGFLGNFEQSIHILQSIPQATVDTELMLRAQSTLLNILTIQGRFAEAFVLADEITQQVPKSKNTTARLHALRVVALLYNHAGLYEEALHYSMLAQQQSSQGWDLCPAKQLMIESYYRLKKVEYVDEMYSRAVVSCQQAGDQVFESLVHYYYIRYLLDIEDFQRALQMTNEYYKNVQQLSYEPLHVYYQALKAEVYYLVSDFDSAEQAALEVISRMDTSQYFEAHVIANNILFQLYERQDDYKSALHYHKLLHQTQLQYRDAQSERIRSFHETKAVMQAKTQQIEFLNMENSLLNLQQQVLSKEAQNARLLLGLFVLLLLVLGFFAYQGLMGRHRFKFMAENDELTGISNRYHFNKLAEKSLLHCKKQGLTVGVILFDLDHFKQINDKFGHATGDWVLQQVVQSCRNFMRLDDVFGRLGGEEFAILLPGCHADKALMLAEICRDSIEDIDTKRSGHEFLLTASFGVTSSDTSGYELKQLLSDADQAMYRAKQGGRNQVHFFTGTPAAKSQPQPSLNP</sequence>
<dbReference type="InterPro" id="IPR029787">
    <property type="entry name" value="Nucleotide_cyclase"/>
</dbReference>
<dbReference type="RefSeq" id="WP_330130260.1">
    <property type="nucleotide sequence ID" value="NZ_JAUHLI010000025.1"/>
</dbReference>
<dbReference type="InterPro" id="IPR043128">
    <property type="entry name" value="Rev_trsase/Diguanyl_cyclase"/>
</dbReference>
<dbReference type="InterPro" id="IPR050469">
    <property type="entry name" value="Diguanylate_Cyclase"/>
</dbReference>
<dbReference type="CDD" id="cd01949">
    <property type="entry name" value="GGDEF"/>
    <property type="match status" value="1"/>
</dbReference>
<dbReference type="InterPro" id="IPR000160">
    <property type="entry name" value="GGDEF_dom"/>
</dbReference>
<dbReference type="PANTHER" id="PTHR45138:SF9">
    <property type="entry name" value="DIGUANYLATE CYCLASE DGCM-RELATED"/>
    <property type="match status" value="1"/>
</dbReference>
<evidence type="ECO:0000313" key="5">
    <source>
        <dbReference type="EMBL" id="MEE2003211.1"/>
    </source>
</evidence>
<keyword evidence="5" id="KW-0808">Transferase</keyword>
<evidence type="ECO:0000313" key="6">
    <source>
        <dbReference type="Proteomes" id="UP001336314"/>
    </source>
</evidence>
<reference evidence="5 6" key="1">
    <citation type="submission" date="2023-07" db="EMBL/GenBank/DDBJ databases">
        <title>Alkalimonas sp., MEB108 novel, alkaliphilic bacterium isolated from Lonar Lake, India.</title>
        <authorList>
            <person name="Joshi A."/>
            <person name="Thite S."/>
        </authorList>
    </citation>
    <scope>NUCLEOTIDE SEQUENCE [LARGE SCALE GENOMIC DNA]</scope>
    <source>
        <strain evidence="5 6">MEB108</strain>
    </source>
</reference>
<feature type="transmembrane region" description="Helical" evidence="3">
    <location>
        <begin position="354"/>
        <end position="374"/>
    </location>
</feature>
<name>A0ABU7J9J3_9GAMM</name>
<keyword evidence="3" id="KW-0472">Membrane</keyword>
<dbReference type="SUPFAM" id="SSF55073">
    <property type="entry name" value="Nucleotide cyclase"/>
    <property type="match status" value="1"/>
</dbReference>
<accession>A0ABU7J9J3</accession>
<evidence type="ECO:0000256" key="3">
    <source>
        <dbReference type="SAM" id="Phobius"/>
    </source>
</evidence>
<dbReference type="NCBIfam" id="TIGR00254">
    <property type="entry name" value="GGDEF"/>
    <property type="match status" value="1"/>
</dbReference>
<dbReference type="EMBL" id="JAUHLI010000025">
    <property type="protein sequence ID" value="MEE2003211.1"/>
    <property type="molecule type" value="Genomic_DNA"/>
</dbReference>
<proteinExistence type="predicted"/>
<protein>
    <recommendedName>
        <fullName evidence="1">diguanylate cyclase</fullName>
        <ecNumber evidence="1">2.7.7.65</ecNumber>
    </recommendedName>
</protein>
<keyword evidence="3" id="KW-1133">Transmembrane helix</keyword>
<dbReference type="Proteomes" id="UP001336314">
    <property type="component" value="Unassembled WGS sequence"/>
</dbReference>
<keyword evidence="5" id="KW-0548">Nucleotidyltransferase</keyword>
<dbReference type="Pfam" id="PF00990">
    <property type="entry name" value="GGDEF"/>
    <property type="match status" value="1"/>
</dbReference>
<dbReference type="EC" id="2.7.7.65" evidence="1"/>
<feature type="domain" description="GGDEF" evidence="4">
    <location>
        <begin position="414"/>
        <end position="547"/>
    </location>
</feature>
<comment type="caution">
    <text evidence="5">The sequence shown here is derived from an EMBL/GenBank/DDBJ whole genome shotgun (WGS) entry which is preliminary data.</text>
</comment>
<dbReference type="SUPFAM" id="SSF48452">
    <property type="entry name" value="TPR-like"/>
    <property type="match status" value="1"/>
</dbReference>
<comment type="catalytic activity">
    <reaction evidence="2">
        <text>2 GTP = 3',3'-c-di-GMP + 2 diphosphate</text>
        <dbReference type="Rhea" id="RHEA:24898"/>
        <dbReference type="ChEBI" id="CHEBI:33019"/>
        <dbReference type="ChEBI" id="CHEBI:37565"/>
        <dbReference type="ChEBI" id="CHEBI:58805"/>
        <dbReference type="EC" id="2.7.7.65"/>
    </reaction>
</comment>
<keyword evidence="6" id="KW-1185">Reference proteome</keyword>
<gene>
    <name evidence="5" type="ORF">QWY20_17285</name>
</gene>
<dbReference type="InterPro" id="IPR011990">
    <property type="entry name" value="TPR-like_helical_dom_sf"/>
</dbReference>
<dbReference type="Gene3D" id="1.25.40.10">
    <property type="entry name" value="Tetratricopeptide repeat domain"/>
    <property type="match status" value="1"/>
</dbReference>
<dbReference type="Gene3D" id="3.30.70.270">
    <property type="match status" value="1"/>
</dbReference>
<dbReference type="PANTHER" id="PTHR45138">
    <property type="entry name" value="REGULATORY COMPONENTS OF SENSORY TRANSDUCTION SYSTEM"/>
    <property type="match status" value="1"/>
</dbReference>